<feature type="chain" id="PRO_5032343300" description="NHL repeat containing protein" evidence="5">
    <location>
        <begin position="24"/>
        <end position="434"/>
    </location>
</feature>
<dbReference type="CDD" id="cd05819">
    <property type="entry name" value="NHL"/>
    <property type="match status" value="1"/>
</dbReference>
<dbReference type="GO" id="GO:0005576">
    <property type="term" value="C:extracellular region"/>
    <property type="evidence" value="ECO:0007669"/>
    <property type="project" value="TreeGrafter"/>
</dbReference>
<dbReference type="Gene3D" id="2.40.10.500">
    <property type="match status" value="1"/>
</dbReference>
<keyword evidence="1 5" id="KW-0732">Signal</keyword>
<evidence type="ECO:0000256" key="1">
    <source>
        <dbReference type="ARBA" id="ARBA00022729"/>
    </source>
</evidence>
<protein>
    <recommendedName>
        <fullName evidence="8">NHL repeat containing protein</fullName>
    </recommendedName>
</protein>
<dbReference type="SUPFAM" id="SSF101898">
    <property type="entry name" value="NHL repeat"/>
    <property type="match status" value="1"/>
</dbReference>
<gene>
    <name evidence="6" type="ORF">KXQ929_LOCUS18377</name>
</gene>
<dbReference type="EMBL" id="CAJOBB010001195">
    <property type="protein sequence ID" value="CAF3823253.1"/>
    <property type="molecule type" value="Genomic_DNA"/>
</dbReference>
<dbReference type="Proteomes" id="UP000663868">
    <property type="component" value="Unassembled WGS sequence"/>
</dbReference>
<evidence type="ECO:0008006" key="8">
    <source>
        <dbReference type="Google" id="ProtNLM"/>
    </source>
</evidence>
<reference evidence="6" key="1">
    <citation type="submission" date="2021-02" db="EMBL/GenBank/DDBJ databases">
        <authorList>
            <person name="Nowell W R."/>
        </authorList>
    </citation>
    <scope>NUCLEOTIDE SEQUENCE</scope>
</reference>
<dbReference type="AlphaFoldDB" id="A0A819CSS5"/>
<proteinExistence type="predicted"/>
<dbReference type="InterPro" id="IPR011042">
    <property type="entry name" value="6-blade_b-propeller_TolB-like"/>
</dbReference>
<keyword evidence="3" id="KW-0325">Glycoprotein</keyword>
<evidence type="ECO:0000313" key="7">
    <source>
        <dbReference type="Proteomes" id="UP000663868"/>
    </source>
</evidence>
<keyword evidence="2" id="KW-0677">Repeat</keyword>
<sequence>MTTINIYCYVVFIILSITVQVKSQLCRKTAQYGPCSTNSACGCFHMVGTNDDAGVCGFLWPTCYRLVPCNSSSKPCQSNTICVRHPECDDRPLCYPIEMIDQTMCPPMQGEWMIDATSLSTLLRYLQLYILCVLDMINSQWKQHGITVAGGNGLGNGLNQLFYPLGISVDEKKIIYIADPGNHRIIEWKYDLKNGQVIAGGNGQGNRNDQLNAPEDVIFDKNNNSLIICDRRNRRVVRWFHQNQIKQQILISGISCGGLAMDKNGFLYVCDGENNGVRQWKEGDGNGRIVAGGNGYGNNLNQISTPYFVFVDEDSSLYVSDYEFNRVMKWKKGAKEGSIVAGGNGTGNGLNQLVNPIGVIVDQLGQIYVADAANGRVVRWREGNDKGEIVVGGNGIGRGSNQLNRPTGLSFDIEGNLYVVDSANHRVQKFLIDI</sequence>
<comment type="caution">
    <text evidence="6">The sequence shown here is derived from an EMBL/GenBank/DDBJ whole genome shotgun (WGS) entry which is preliminary data.</text>
</comment>
<dbReference type="InterPro" id="IPR001258">
    <property type="entry name" value="NHL_repeat"/>
</dbReference>
<dbReference type="Pfam" id="PF01436">
    <property type="entry name" value="NHL"/>
    <property type="match status" value="2"/>
</dbReference>
<evidence type="ECO:0000256" key="3">
    <source>
        <dbReference type="ARBA" id="ARBA00023180"/>
    </source>
</evidence>
<dbReference type="PANTHER" id="PTHR10680:SF28">
    <property type="entry name" value="SMP-30_GLUCONOLACTONASE_LRE-LIKE REGION DOMAIN-CONTAINING PROTEIN"/>
    <property type="match status" value="1"/>
</dbReference>
<organism evidence="6 7">
    <name type="scientific">Adineta steineri</name>
    <dbReference type="NCBI Taxonomy" id="433720"/>
    <lineage>
        <taxon>Eukaryota</taxon>
        <taxon>Metazoa</taxon>
        <taxon>Spiralia</taxon>
        <taxon>Gnathifera</taxon>
        <taxon>Rotifera</taxon>
        <taxon>Eurotatoria</taxon>
        <taxon>Bdelloidea</taxon>
        <taxon>Adinetida</taxon>
        <taxon>Adinetidae</taxon>
        <taxon>Adineta</taxon>
    </lineage>
</organism>
<evidence type="ECO:0000256" key="2">
    <source>
        <dbReference type="ARBA" id="ARBA00022737"/>
    </source>
</evidence>
<dbReference type="PANTHER" id="PTHR10680">
    <property type="entry name" value="PEPTIDYL-GLYCINE ALPHA-AMIDATING MONOOXYGENASE"/>
    <property type="match status" value="1"/>
</dbReference>
<feature type="signal peptide" evidence="5">
    <location>
        <begin position="1"/>
        <end position="23"/>
    </location>
</feature>
<dbReference type="PROSITE" id="PS51125">
    <property type="entry name" value="NHL"/>
    <property type="match status" value="1"/>
</dbReference>
<evidence type="ECO:0000256" key="4">
    <source>
        <dbReference type="PROSITE-ProRule" id="PRU00504"/>
    </source>
</evidence>
<feature type="repeat" description="NHL" evidence="4">
    <location>
        <begin position="396"/>
        <end position="433"/>
    </location>
</feature>
<dbReference type="Gene3D" id="2.120.10.30">
    <property type="entry name" value="TolB, C-terminal domain"/>
    <property type="match status" value="2"/>
</dbReference>
<evidence type="ECO:0000313" key="6">
    <source>
        <dbReference type="EMBL" id="CAF3823253.1"/>
    </source>
</evidence>
<accession>A0A819CSS5</accession>
<evidence type="ECO:0000256" key="5">
    <source>
        <dbReference type="SAM" id="SignalP"/>
    </source>
</evidence>
<name>A0A819CSS5_9BILA</name>